<keyword evidence="2 7" id="KW-0337">GPI-anchor biosynthesis</keyword>
<dbReference type="PANTHER" id="PTHR13148:SF0">
    <property type="entry name" value="POST-GPI ATTACHMENT TO PROTEINS FACTOR 3"/>
    <property type="match status" value="1"/>
</dbReference>
<dbReference type="GO" id="GO:0005789">
    <property type="term" value="C:endoplasmic reticulum membrane"/>
    <property type="evidence" value="ECO:0007669"/>
    <property type="project" value="UniProtKB-SubCell"/>
</dbReference>
<comment type="caution">
    <text evidence="7">Lacks conserved residue(s) required for the propagation of feature annotation.</text>
</comment>
<proteinExistence type="inferred from homology"/>
<evidence type="ECO:0000256" key="8">
    <source>
        <dbReference type="SAM" id="MobiDB-lite"/>
    </source>
</evidence>
<keyword evidence="4 7" id="KW-0732">Signal</keyword>
<feature type="chain" id="PRO_5016482552" description="Post-GPI attachment to proteins factor 3" evidence="7">
    <location>
        <begin position="28"/>
        <end position="491"/>
    </location>
</feature>
<keyword evidence="10" id="KW-1185">Reference proteome</keyword>
<feature type="non-terminal residue" evidence="9">
    <location>
        <position position="1"/>
    </location>
</feature>
<keyword evidence="3 7" id="KW-0812">Transmembrane</keyword>
<keyword evidence="5 7" id="KW-1133">Transmembrane helix</keyword>
<feature type="transmembrane region" description="Helical" evidence="7">
    <location>
        <begin position="290"/>
        <end position="312"/>
    </location>
</feature>
<dbReference type="Proteomes" id="UP000243876">
    <property type="component" value="Unassembled WGS sequence"/>
</dbReference>
<comment type="similarity">
    <text evidence="7">Belongs to the PGAP3 family.</text>
</comment>
<dbReference type="InterPro" id="IPR007217">
    <property type="entry name" value="Per1-like"/>
</dbReference>
<feature type="region of interest" description="Disordered" evidence="8">
    <location>
        <begin position="464"/>
        <end position="491"/>
    </location>
</feature>
<gene>
    <name evidence="9" type="primary">SPOSA6832_01348</name>
</gene>
<evidence type="ECO:0000313" key="9">
    <source>
        <dbReference type="EMBL" id="CEQ39778.1"/>
    </source>
</evidence>
<feature type="signal peptide" evidence="7">
    <location>
        <begin position="1"/>
        <end position="27"/>
    </location>
</feature>
<evidence type="ECO:0000256" key="5">
    <source>
        <dbReference type="ARBA" id="ARBA00022989"/>
    </source>
</evidence>
<evidence type="ECO:0000256" key="4">
    <source>
        <dbReference type="ARBA" id="ARBA00022729"/>
    </source>
</evidence>
<evidence type="ECO:0000256" key="3">
    <source>
        <dbReference type="ARBA" id="ARBA00022692"/>
    </source>
</evidence>
<comment type="subcellular location">
    <subcellularLocation>
        <location evidence="1">Endomembrane system</location>
        <topology evidence="1">Multi-pass membrane protein</topology>
    </subcellularLocation>
    <subcellularLocation>
        <location evidence="7">Endoplasmic reticulum membrane</location>
        <topology evidence="7">Multi-pass membrane protein</topology>
    </subcellularLocation>
</comment>
<dbReference type="GO" id="GO:0006506">
    <property type="term" value="P:GPI anchor biosynthetic process"/>
    <property type="evidence" value="ECO:0007669"/>
    <property type="project" value="UniProtKB-KW"/>
</dbReference>
<evidence type="ECO:0000313" key="10">
    <source>
        <dbReference type="Proteomes" id="UP000243876"/>
    </source>
</evidence>
<dbReference type="EMBL" id="CENE01000004">
    <property type="protein sequence ID" value="CEQ39778.1"/>
    <property type="molecule type" value="Genomic_DNA"/>
</dbReference>
<evidence type="ECO:0000256" key="6">
    <source>
        <dbReference type="ARBA" id="ARBA00023136"/>
    </source>
</evidence>
<name>A0A0D6EJ69_SPOSA</name>
<feature type="region of interest" description="Disordered" evidence="8">
    <location>
        <begin position="408"/>
        <end position="434"/>
    </location>
</feature>
<accession>A0A0D6EJ69</accession>
<reference evidence="10" key="1">
    <citation type="submission" date="2015-02" db="EMBL/GenBank/DDBJ databases">
        <authorList>
            <person name="Gon?alves P."/>
        </authorList>
    </citation>
    <scope>NUCLEOTIDE SEQUENCE [LARGE SCALE GENOMIC DNA]</scope>
</reference>
<evidence type="ECO:0000256" key="2">
    <source>
        <dbReference type="ARBA" id="ARBA00022502"/>
    </source>
</evidence>
<sequence>MPSRLRPPACSTIIAGVLLLFVTSAHASTGDLSPAYQRCLESCTSSQCSGVPSPSADADIAPFVSYTSSPLWPCPATCRYACQHHLTTLSLAYPPSSPHVSSLSSPGGALEGLPLGEQVQFHGKWPFHRLDLSGLPLPLRWIDYLLPRAQEPLSVLFSFGNLWTHYRGFVALRCLSRTGRTPEGRRLAKVYELYAWSGLSAWVWSAVFHTRDTDWTERLDYFGAALTGLVGLWSAVVRQRGWYAPPPRNKLPTRRLLPLLWTGVVAVVFALHCAYLGLRPRFDYTYNMRFNVAVALGTIALWLHWTTAQAALPNPSNFSRRQLSSYPSARARFRAPHYRTPLVPLVVLPALTLLEVLDFPPVGLGTGLRLLDAHAVWHASTIPVVGLWYRFLTTDVRWIDGQGVEPTAEREVRSATVETERDRPSGEKPREEATRRRAPLLGLGILGGYGIGLGRKGRSVLGLLDGDLKGGDRREGDRGGGGEGRKERRKE</sequence>
<keyword evidence="7" id="KW-0256">Endoplasmic reticulum</keyword>
<evidence type="ECO:0000256" key="7">
    <source>
        <dbReference type="RuleBase" id="RU365066"/>
    </source>
</evidence>
<feature type="compositionally biased region" description="Basic and acidic residues" evidence="8">
    <location>
        <begin position="466"/>
        <end position="491"/>
    </location>
</feature>
<feature type="transmembrane region" description="Helical" evidence="7">
    <location>
        <begin position="256"/>
        <end position="278"/>
    </location>
</feature>
<dbReference type="Pfam" id="PF04080">
    <property type="entry name" value="Per1"/>
    <property type="match status" value="1"/>
</dbReference>
<keyword evidence="6 7" id="KW-0472">Membrane</keyword>
<dbReference type="PANTHER" id="PTHR13148">
    <property type="entry name" value="PER1-RELATED"/>
    <property type="match status" value="1"/>
</dbReference>
<comment type="function">
    <text evidence="7">Involved in the lipid remodeling steps of GPI-anchor maturation.</text>
</comment>
<dbReference type="OrthoDB" id="419770at2759"/>
<evidence type="ECO:0000256" key="1">
    <source>
        <dbReference type="ARBA" id="ARBA00004127"/>
    </source>
</evidence>
<dbReference type="GO" id="GO:0016788">
    <property type="term" value="F:hydrolase activity, acting on ester bonds"/>
    <property type="evidence" value="ECO:0007669"/>
    <property type="project" value="TreeGrafter"/>
</dbReference>
<dbReference type="AlphaFoldDB" id="A0A0D6EJ69"/>
<protein>
    <recommendedName>
        <fullName evidence="7">Post-GPI attachment to proteins factor 3</fullName>
    </recommendedName>
</protein>
<organism evidence="9 10">
    <name type="scientific">Sporidiobolus salmonicolor</name>
    <name type="common">Yeast-like fungus</name>
    <name type="synonym">Sporobolomyces salmonicolor</name>
    <dbReference type="NCBI Taxonomy" id="5005"/>
    <lineage>
        <taxon>Eukaryota</taxon>
        <taxon>Fungi</taxon>
        <taxon>Dikarya</taxon>
        <taxon>Basidiomycota</taxon>
        <taxon>Pucciniomycotina</taxon>
        <taxon>Microbotryomycetes</taxon>
        <taxon>Sporidiobolales</taxon>
        <taxon>Sporidiobolaceae</taxon>
        <taxon>Sporobolomyces</taxon>
    </lineage>
</organism>